<dbReference type="EMBL" id="OQ749652">
    <property type="protein sequence ID" value="WIC39581.1"/>
    <property type="molecule type" value="Genomic_DNA"/>
</dbReference>
<dbReference type="Proteomes" id="UP001237988">
    <property type="component" value="Segment"/>
</dbReference>
<evidence type="ECO:0000313" key="2">
    <source>
        <dbReference type="Proteomes" id="UP001237988"/>
    </source>
</evidence>
<reference evidence="1" key="1">
    <citation type="submission" date="2023-04" db="EMBL/GenBank/DDBJ databases">
        <title>Bacteriophage Phass-1 Discovered in the Human Gut Virome - the Founding Member of the Proposed New Family Phassviridae.</title>
        <authorList>
            <person name="Tikunov A.Y."/>
            <person name="Morozova V.V."/>
            <person name="Chechushkov A.V."/>
            <person name="Tikunova N.V."/>
        </authorList>
    </citation>
    <scope>NUCLEOTIDE SEQUENCE</scope>
</reference>
<protein>
    <submittedName>
        <fullName evidence="1">Uncharacterized protein</fullName>
    </submittedName>
</protein>
<sequence>MYVTEFSFPDLKSDRGIPLRFDFAIFESPEDMEKERPKFLLEMQGE</sequence>
<accession>A0AAF0RUC6</accession>
<organism evidence="1 2">
    <name type="scientific">Phage Phass-1</name>
    <dbReference type="NCBI Taxonomy" id="3043662"/>
    <lineage>
        <taxon>Viruses</taxon>
        <taxon>Duplodnaviria</taxon>
        <taxon>Heunggongvirae</taxon>
        <taxon>Uroviricota</taxon>
        <taxon>Caudoviricetes</taxon>
        <taxon>Caudoviricetes code 15 clade</taxon>
    </lineage>
</organism>
<evidence type="ECO:0000313" key="1">
    <source>
        <dbReference type="EMBL" id="WIC39581.1"/>
    </source>
</evidence>
<name>A0AAF0RUC6_9CAUD</name>
<proteinExistence type="predicted"/>